<dbReference type="AlphaFoldDB" id="A0AAV0N573"/>
<evidence type="ECO:0000259" key="4">
    <source>
        <dbReference type="Pfam" id="PF04431"/>
    </source>
</evidence>
<feature type="region of interest" description="Disordered" evidence="2">
    <location>
        <begin position="84"/>
        <end position="104"/>
    </location>
</feature>
<keyword evidence="3" id="KW-0732">Signal</keyword>
<dbReference type="EMBL" id="CAMGYJ010000008">
    <property type="protein sequence ID" value="CAI0453522.1"/>
    <property type="molecule type" value="Genomic_DNA"/>
</dbReference>
<reference evidence="5" key="1">
    <citation type="submission" date="2022-08" db="EMBL/GenBank/DDBJ databases">
        <authorList>
            <person name="Gutierrez-Valencia J."/>
        </authorList>
    </citation>
    <scope>NUCLEOTIDE SEQUENCE</scope>
</reference>
<evidence type="ECO:0000313" key="6">
    <source>
        <dbReference type="Proteomes" id="UP001154282"/>
    </source>
</evidence>
<sequence length="104" mass="10534">MASAKMALFVAVCLAAAMIQTLNADPAVYDPVWQKRAEEAKKNTMNAYIPDVMEVSNDKNAGDTTVVVESAAGQAPLAAVAGGAATSPAPAVAEPTGDKKVSGN</sequence>
<organism evidence="5 6">
    <name type="scientific">Linum tenue</name>
    <dbReference type="NCBI Taxonomy" id="586396"/>
    <lineage>
        <taxon>Eukaryota</taxon>
        <taxon>Viridiplantae</taxon>
        <taxon>Streptophyta</taxon>
        <taxon>Embryophyta</taxon>
        <taxon>Tracheophyta</taxon>
        <taxon>Spermatophyta</taxon>
        <taxon>Magnoliopsida</taxon>
        <taxon>eudicotyledons</taxon>
        <taxon>Gunneridae</taxon>
        <taxon>Pentapetalae</taxon>
        <taxon>rosids</taxon>
        <taxon>fabids</taxon>
        <taxon>Malpighiales</taxon>
        <taxon>Linaceae</taxon>
        <taxon>Linum</taxon>
    </lineage>
</organism>
<comment type="similarity">
    <text evidence="1">Belongs to the polysaccharide lyase 1 family.</text>
</comment>
<dbReference type="Pfam" id="PF04431">
    <property type="entry name" value="Pec_lyase_N"/>
    <property type="match status" value="1"/>
</dbReference>
<feature type="chain" id="PRO_5043617355" description="Pectate lyase N-terminal domain-containing protein" evidence="3">
    <location>
        <begin position="25"/>
        <end position="104"/>
    </location>
</feature>
<comment type="caution">
    <text evidence="5">The sequence shown here is derived from an EMBL/GenBank/DDBJ whole genome shotgun (WGS) entry which is preliminary data.</text>
</comment>
<dbReference type="Proteomes" id="UP001154282">
    <property type="component" value="Unassembled WGS sequence"/>
</dbReference>
<evidence type="ECO:0000256" key="3">
    <source>
        <dbReference type="SAM" id="SignalP"/>
    </source>
</evidence>
<accession>A0AAV0N573</accession>
<evidence type="ECO:0000256" key="2">
    <source>
        <dbReference type="SAM" id="MobiDB-lite"/>
    </source>
</evidence>
<feature type="domain" description="Pectate lyase N-terminal" evidence="4">
    <location>
        <begin position="27"/>
        <end position="59"/>
    </location>
</feature>
<dbReference type="InterPro" id="IPR007524">
    <property type="entry name" value="Pec_lyase_N"/>
</dbReference>
<protein>
    <recommendedName>
        <fullName evidence="4">Pectate lyase N-terminal domain-containing protein</fullName>
    </recommendedName>
</protein>
<evidence type="ECO:0000313" key="5">
    <source>
        <dbReference type="EMBL" id="CAI0453522.1"/>
    </source>
</evidence>
<evidence type="ECO:0000256" key="1">
    <source>
        <dbReference type="ARBA" id="ARBA00010980"/>
    </source>
</evidence>
<feature type="compositionally biased region" description="Low complexity" evidence="2">
    <location>
        <begin position="84"/>
        <end position="93"/>
    </location>
</feature>
<gene>
    <name evidence="5" type="ORF">LITE_LOCUS31621</name>
</gene>
<name>A0AAV0N573_9ROSI</name>
<feature type="signal peptide" evidence="3">
    <location>
        <begin position="1"/>
        <end position="24"/>
    </location>
</feature>
<proteinExistence type="inferred from homology"/>
<keyword evidence="6" id="KW-1185">Reference proteome</keyword>
<dbReference type="GO" id="GO:0030570">
    <property type="term" value="F:pectate lyase activity"/>
    <property type="evidence" value="ECO:0007669"/>
    <property type="project" value="InterPro"/>
</dbReference>